<feature type="region of interest" description="Disordered" evidence="1">
    <location>
        <begin position="15"/>
        <end position="102"/>
    </location>
</feature>
<dbReference type="Proteomes" id="UP001241169">
    <property type="component" value="Unassembled WGS sequence"/>
</dbReference>
<evidence type="ECO:0000313" key="2">
    <source>
        <dbReference type="EMBL" id="KAK1545709.1"/>
    </source>
</evidence>
<evidence type="ECO:0000256" key="1">
    <source>
        <dbReference type="SAM" id="MobiDB-lite"/>
    </source>
</evidence>
<reference evidence="2 3" key="1">
    <citation type="submission" date="2016-10" db="EMBL/GenBank/DDBJ databases">
        <title>The genome sequence of Colletotrichum fioriniae PJ7.</title>
        <authorList>
            <person name="Baroncelli R."/>
        </authorList>
    </citation>
    <scope>NUCLEOTIDE SEQUENCE [LARGE SCALE GENOMIC DNA]</scope>
    <source>
        <strain evidence="2 3">IMI 384185</strain>
    </source>
</reference>
<feature type="compositionally biased region" description="Polar residues" evidence="1">
    <location>
        <begin position="54"/>
        <end position="70"/>
    </location>
</feature>
<accession>A0ABQ9T2I2</accession>
<feature type="compositionally biased region" description="Polar residues" evidence="1">
    <location>
        <begin position="80"/>
        <end position="92"/>
    </location>
</feature>
<gene>
    <name evidence="2" type="ORF">CPAR01_03211</name>
</gene>
<organism evidence="2 3">
    <name type="scientific">Colletotrichum paranaense</name>
    <dbReference type="NCBI Taxonomy" id="1914294"/>
    <lineage>
        <taxon>Eukaryota</taxon>
        <taxon>Fungi</taxon>
        <taxon>Dikarya</taxon>
        <taxon>Ascomycota</taxon>
        <taxon>Pezizomycotina</taxon>
        <taxon>Sordariomycetes</taxon>
        <taxon>Hypocreomycetidae</taxon>
        <taxon>Glomerellales</taxon>
        <taxon>Glomerellaceae</taxon>
        <taxon>Colletotrichum</taxon>
        <taxon>Colletotrichum acutatum species complex</taxon>
    </lineage>
</organism>
<evidence type="ECO:0000313" key="3">
    <source>
        <dbReference type="Proteomes" id="UP001241169"/>
    </source>
</evidence>
<dbReference type="RefSeq" id="XP_060354826.1">
    <property type="nucleotide sequence ID" value="XM_060487498.1"/>
</dbReference>
<name>A0ABQ9T2I2_9PEZI</name>
<sequence length="148" mass="16502">MVHVRFPRRRSALRTLHSSSIRGHSGVGAGRASYSPHTASESACPQRNEKRQPHSPQSRQTRVNTQSQRLSVWKGGESKGTLQRQRLGQSSERGGRPLDWGLARDDAFTTKPCAKIRCFTLSQCGEMSTSKSVTQKYERLPISPHCIS</sequence>
<proteinExistence type="predicted"/>
<dbReference type="EMBL" id="MOPA01000002">
    <property type="protein sequence ID" value="KAK1545709.1"/>
    <property type="molecule type" value="Genomic_DNA"/>
</dbReference>
<feature type="compositionally biased region" description="Polar residues" evidence="1">
    <location>
        <begin position="35"/>
        <end position="45"/>
    </location>
</feature>
<comment type="caution">
    <text evidence="2">The sequence shown here is derived from an EMBL/GenBank/DDBJ whole genome shotgun (WGS) entry which is preliminary data.</text>
</comment>
<dbReference type="GeneID" id="85371397"/>
<protein>
    <submittedName>
        <fullName evidence="2">Uncharacterized protein</fullName>
    </submittedName>
</protein>
<keyword evidence="3" id="KW-1185">Reference proteome</keyword>